<dbReference type="InterPro" id="IPR011032">
    <property type="entry name" value="GroES-like_sf"/>
</dbReference>
<evidence type="ECO:0000256" key="4">
    <source>
        <dbReference type="ARBA" id="ARBA00022833"/>
    </source>
</evidence>
<evidence type="ECO:0000313" key="6">
    <source>
        <dbReference type="EMBL" id="QCK88589.1"/>
    </source>
</evidence>
<sequence length="310" mass="32966">MELRDELLSERTGSEALISMLYSGVSRGTERLVFDGLVAAPERDRMRCPLQAGEFPFPVKYGYCAVGTVEAGPEAMVGKTVFTLAPHQDRQIVPTDRLSVVAIPDGIPAKRAILAANMETALNAVWDSGAGPGDRIVVVGGGVLGLLVTFIVSQIPGTDVTLVDLDQSRKTYADLFGVRFQKPLDGPGDVDVAFHASATSAGLACALACCGDEATVVELSWFGDQDPSVPLGAGFHAKRLKLISSQVGMVATSRRPRWSYQRRLEKAVALLADDRLDQLITEEVAFADLPAALPRILAPGAPGLMTAISY</sequence>
<keyword evidence="5" id="KW-0560">Oxidoreductase</keyword>
<comment type="cofactor">
    <cofactor evidence="1">
        <name>Zn(2+)</name>
        <dbReference type="ChEBI" id="CHEBI:29105"/>
    </cofactor>
</comment>
<dbReference type="PANTHER" id="PTHR43350:SF19">
    <property type="entry name" value="D-GULOSIDE 3-DEHYDROGENASE"/>
    <property type="match status" value="1"/>
</dbReference>
<dbReference type="SUPFAM" id="SSF51735">
    <property type="entry name" value="NAD(P)-binding Rossmann-fold domains"/>
    <property type="match status" value="1"/>
</dbReference>
<proteinExistence type="inferred from homology"/>
<evidence type="ECO:0000256" key="2">
    <source>
        <dbReference type="ARBA" id="ARBA00008072"/>
    </source>
</evidence>
<comment type="similarity">
    <text evidence="2">Belongs to the zinc-containing alcohol dehydrogenase family.</text>
</comment>
<dbReference type="Gene3D" id="3.90.180.10">
    <property type="entry name" value="Medium-chain alcohol dehydrogenases, catalytic domain"/>
    <property type="match status" value="1"/>
</dbReference>
<reference evidence="6 7" key="1">
    <citation type="submission" date="2019-04" db="EMBL/GenBank/DDBJ databases">
        <title>Phreatobacter aquaticus sp. nov.</title>
        <authorList>
            <person name="Choi A."/>
            <person name="Baek K."/>
        </authorList>
    </citation>
    <scope>NUCLEOTIDE SEQUENCE [LARGE SCALE GENOMIC DNA]</scope>
    <source>
        <strain evidence="6 7">NMCR1094</strain>
    </source>
</reference>
<dbReference type="SUPFAM" id="SSF50129">
    <property type="entry name" value="GroES-like"/>
    <property type="match status" value="1"/>
</dbReference>
<dbReference type="Gene3D" id="3.40.50.720">
    <property type="entry name" value="NAD(P)-binding Rossmann-like Domain"/>
    <property type="match status" value="1"/>
</dbReference>
<protein>
    <submittedName>
        <fullName evidence="6">Zinc-binding alcohol dehydrogenase</fullName>
    </submittedName>
</protein>
<dbReference type="OrthoDB" id="9781588at2"/>
<keyword evidence="4" id="KW-0862">Zinc</keyword>
<dbReference type="GO" id="GO:0046872">
    <property type="term" value="F:metal ion binding"/>
    <property type="evidence" value="ECO:0007669"/>
    <property type="project" value="UniProtKB-KW"/>
</dbReference>
<accession>A0A4D7QT81</accession>
<evidence type="ECO:0000256" key="3">
    <source>
        <dbReference type="ARBA" id="ARBA00022723"/>
    </source>
</evidence>
<dbReference type="AlphaFoldDB" id="A0A4D7QT81"/>
<evidence type="ECO:0000256" key="1">
    <source>
        <dbReference type="ARBA" id="ARBA00001947"/>
    </source>
</evidence>
<evidence type="ECO:0000313" key="7">
    <source>
        <dbReference type="Proteomes" id="UP000298588"/>
    </source>
</evidence>
<dbReference type="EMBL" id="CP039865">
    <property type="protein sequence ID" value="QCK88589.1"/>
    <property type="molecule type" value="Genomic_DNA"/>
</dbReference>
<organism evidence="6 7">
    <name type="scientific">Phreatobacter aquaticus</name>
    <dbReference type="NCBI Taxonomy" id="2570229"/>
    <lineage>
        <taxon>Bacteria</taxon>
        <taxon>Pseudomonadati</taxon>
        <taxon>Pseudomonadota</taxon>
        <taxon>Alphaproteobacteria</taxon>
        <taxon>Hyphomicrobiales</taxon>
        <taxon>Phreatobacteraceae</taxon>
        <taxon>Phreatobacter</taxon>
    </lineage>
</organism>
<dbReference type="Proteomes" id="UP000298588">
    <property type="component" value="Chromosome"/>
</dbReference>
<dbReference type="PANTHER" id="PTHR43350">
    <property type="entry name" value="NAD-DEPENDENT ALCOHOL DEHYDROGENASE"/>
    <property type="match status" value="1"/>
</dbReference>
<dbReference type="InterPro" id="IPR036291">
    <property type="entry name" value="NAD(P)-bd_dom_sf"/>
</dbReference>
<keyword evidence="3" id="KW-0479">Metal-binding</keyword>
<name>A0A4D7QT81_9HYPH</name>
<keyword evidence="7" id="KW-1185">Reference proteome</keyword>
<gene>
    <name evidence="6" type="ORF">E8L99_02220</name>
</gene>
<dbReference type="GO" id="GO:0016491">
    <property type="term" value="F:oxidoreductase activity"/>
    <property type="evidence" value="ECO:0007669"/>
    <property type="project" value="UniProtKB-KW"/>
</dbReference>
<dbReference type="KEGG" id="paqt:E8L99_02220"/>
<evidence type="ECO:0000256" key="5">
    <source>
        <dbReference type="ARBA" id="ARBA00023002"/>
    </source>
</evidence>
<dbReference type="CDD" id="cd08255">
    <property type="entry name" value="2-desacetyl-2-hydroxyethyl_bacteriochlorophyllide_like"/>
    <property type="match status" value="1"/>
</dbReference>